<evidence type="ECO:0000256" key="2">
    <source>
        <dbReference type="SAM" id="MobiDB-lite"/>
    </source>
</evidence>
<protein>
    <submittedName>
        <fullName evidence="4">Tel2p</fullName>
    </submittedName>
</protein>
<dbReference type="GO" id="GO:0005829">
    <property type="term" value="C:cytosol"/>
    <property type="evidence" value="ECO:0007669"/>
    <property type="project" value="TreeGrafter"/>
</dbReference>
<comment type="similarity">
    <text evidence="1">Belongs to the TEL2 family.</text>
</comment>
<feature type="domain" description="Telomere length regulation protein conserved" evidence="3">
    <location>
        <begin position="606"/>
        <end position="716"/>
    </location>
</feature>
<organism evidence="4 5">
    <name type="scientific">Malassezia vespertilionis</name>
    <dbReference type="NCBI Taxonomy" id="2020962"/>
    <lineage>
        <taxon>Eukaryota</taxon>
        <taxon>Fungi</taxon>
        <taxon>Dikarya</taxon>
        <taxon>Basidiomycota</taxon>
        <taxon>Ustilaginomycotina</taxon>
        <taxon>Malasseziomycetes</taxon>
        <taxon>Malasseziales</taxon>
        <taxon>Malasseziaceae</taxon>
        <taxon>Malassezia</taxon>
    </lineage>
</organism>
<dbReference type="GO" id="GO:0042162">
    <property type="term" value="F:telomeric DNA binding"/>
    <property type="evidence" value="ECO:0007669"/>
    <property type="project" value="TreeGrafter"/>
</dbReference>
<dbReference type="AlphaFoldDB" id="A0A2N1JC61"/>
<dbReference type="Pfam" id="PF10193">
    <property type="entry name" value="Telomere_reg-2"/>
    <property type="match status" value="1"/>
</dbReference>
<gene>
    <name evidence="4" type="primary">TEL2</name>
    <name evidence="4" type="ORF">MVES_002132</name>
</gene>
<evidence type="ECO:0000259" key="3">
    <source>
        <dbReference type="Pfam" id="PF10193"/>
    </source>
</evidence>
<dbReference type="OrthoDB" id="10254187at2759"/>
<feature type="region of interest" description="Disordered" evidence="2">
    <location>
        <begin position="569"/>
        <end position="589"/>
    </location>
</feature>
<reference evidence="4 5" key="1">
    <citation type="submission" date="2017-10" db="EMBL/GenBank/DDBJ databases">
        <title>A novel species of cold-tolerant Malassezia isolated from bats.</title>
        <authorList>
            <person name="Lorch J.M."/>
            <person name="Palmer J.M."/>
            <person name="Vanderwolf K.J."/>
            <person name="Schmidt K.Z."/>
            <person name="Verant M.L."/>
            <person name="Weller T.J."/>
            <person name="Blehert D.S."/>
        </authorList>
    </citation>
    <scope>NUCLEOTIDE SEQUENCE [LARGE SCALE GENOMIC DNA]</scope>
    <source>
        <strain evidence="4 5">NWHC:44797-103</strain>
    </source>
</reference>
<proteinExistence type="inferred from homology"/>
<dbReference type="EMBL" id="KZ454990">
    <property type="protein sequence ID" value="PKI84125.1"/>
    <property type="molecule type" value="Genomic_DNA"/>
</dbReference>
<dbReference type="PANTHER" id="PTHR15830">
    <property type="entry name" value="TELOMERE LENGTH REGULATION PROTEIN TEL2 FAMILY MEMBER"/>
    <property type="match status" value="1"/>
</dbReference>
<dbReference type="Gene3D" id="1.25.40.720">
    <property type="entry name" value="Telomere length regulation protein 2, C-terminal domain"/>
    <property type="match status" value="1"/>
</dbReference>
<dbReference type="RefSeq" id="XP_056063066.1">
    <property type="nucleotide sequence ID" value="XM_056207091.1"/>
</dbReference>
<dbReference type="InterPro" id="IPR019337">
    <property type="entry name" value="Telomere_length_regulation_dom"/>
</dbReference>
<sequence length="960" mass="104102">MAAALVARPESVETWEALLSALLPPLALVDGVPDACSIDPTCVPPASALGAWWATMQHTLLTNTIVTWGAQLAEHALLRPILRGYFAPHASTSACACVWRHTLQTCTEQLFAARQAQIHPAVRTALGDVLGMFGEGDVVLRMLCACDAEPRAAKRDAMWTDTCAQLIALPLRAANFYAHETPVPEQAYMQRLALSWERALAPEHAERLAVLAAKFVRTGYTTPHPSRTSFWEAVMPAMIARSVAHAAPPFPAPYTHAWRTVLEALETWQGAWVHTLARYLDQACIAPSPCAWPLAPHEQGPGTEGKAFFSQRALDARNAVYALLALVGGVHVNGPDAPDTQYTTRLAMLHIGNAFPSTVWTPLIALAFAAWLHDDALQELVAFWSEKDRIVRASVKQEQYLAAMLLAYTTTARTLPAWKHIATAPHFLQGVSSHLAHTDPCVRRLGMLVAECVSAVTVTPPAKPLAFPRAVWDGRGEGKEVCRVLRALQHTFRMDHVVDARGNLDAWQAALAVTHAPPAVAYPAARAPPLSLRRPVRKAPSTARAMIHVLEPDAPSSTSSAYISYDTPAQAEDMSDDEPDSSDDEVAPAAAPGTLDTALQKHTPPPVYIHQLAPLARAHDYRQNKLLLRHAAPLLRRKTGWGNEIAEHATDLCIALCAMQDTYHIRDFQQRRIAALAALCTACPDPAADCIFEQLFLPHYSAMQRIAMLHATADAAQELAGCSPTQSPPETLEHLADVAAQRARQLGEDQVVASAPHADAARLHAVRAALARPPAFAPPGSIKPTVPFAMVATTTFLYPLANRLWTYWRAPRRLYAGSEALMTPSVLAALLHTLGLFSHFGRNAARFYREAVPDLLQIVDHVLAELNEDVLVCGAALALALVLLDAVRDAHMEMALFQQHAPLLARLQQGAYGVFQAQDAGVDMAASPSARACRAAAGVVVQLTAISEEAQQMWLKKGAM</sequence>
<name>A0A2N1JC61_9BASI</name>
<keyword evidence="5" id="KW-1185">Reference proteome</keyword>
<evidence type="ECO:0000256" key="1">
    <source>
        <dbReference type="ARBA" id="ARBA00006133"/>
    </source>
</evidence>
<evidence type="ECO:0000313" key="5">
    <source>
        <dbReference type="Proteomes" id="UP000232875"/>
    </source>
</evidence>
<dbReference type="InterPro" id="IPR051970">
    <property type="entry name" value="TEL2_Regulation"/>
</dbReference>
<dbReference type="InterPro" id="IPR038528">
    <property type="entry name" value="TEL2_C_sf"/>
</dbReference>
<dbReference type="PANTHER" id="PTHR15830:SF10">
    <property type="entry name" value="TELOMERE LENGTH REGULATION PROTEIN TEL2 HOMOLOG"/>
    <property type="match status" value="1"/>
</dbReference>
<dbReference type="GO" id="GO:0051879">
    <property type="term" value="F:Hsp90 protein binding"/>
    <property type="evidence" value="ECO:0007669"/>
    <property type="project" value="TreeGrafter"/>
</dbReference>
<evidence type="ECO:0000313" key="4">
    <source>
        <dbReference type="EMBL" id="PKI84125.1"/>
    </source>
</evidence>
<dbReference type="GeneID" id="80901767"/>
<accession>A0A2N1JC61</accession>
<feature type="compositionally biased region" description="Acidic residues" evidence="2">
    <location>
        <begin position="573"/>
        <end position="586"/>
    </location>
</feature>
<dbReference type="GO" id="GO:0051083">
    <property type="term" value="P:'de novo' cotranslational protein folding"/>
    <property type="evidence" value="ECO:0007669"/>
    <property type="project" value="TreeGrafter"/>
</dbReference>
<dbReference type="STRING" id="2020962.A0A2N1JC61"/>
<dbReference type="Proteomes" id="UP000232875">
    <property type="component" value="Unassembled WGS sequence"/>
</dbReference>